<dbReference type="InterPro" id="IPR015422">
    <property type="entry name" value="PyrdxlP-dep_Trfase_small"/>
</dbReference>
<feature type="domain" description="Aminotransferase class V" evidence="5">
    <location>
        <begin position="166"/>
        <end position="286"/>
    </location>
</feature>
<evidence type="ECO:0000259" key="6">
    <source>
        <dbReference type="Pfam" id="PF21478"/>
    </source>
</evidence>
<dbReference type="GO" id="GO:0019464">
    <property type="term" value="P:glycine decarboxylation via glycine cleavage system"/>
    <property type="evidence" value="ECO:0007669"/>
    <property type="project" value="TreeGrafter"/>
</dbReference>
<dbReference type="Pfam" id="PF00266">
    <property type="entry name" value="Aminotran_5"/>
    <property type="match status" value="1"/>
</dbReference>
<evidence type="ECO:0000256" key="1">
    <source>
        <dbReference type="ARBA" id="ARBA00012134"/>
    </source>
</evidence>
<reference evidence="7" key="1">
    <citation type="journal article" date="2008" name="ISME J.">
        <title>Hindsight in the relative abundance, metabolic potential and genome dynamics of uncultivated marine archaea from comparative metagenomic analyses of bathypelagic plankton of different oceanic regions.</title>
        <authorList>
            <person name="Martin-Cuadrado A.B."/>
            <person name="Rodriguez-Valera F."/>
            <person name="Moreira D."/>
            <person name="Alba J.C."/>
            <person name="Ivars-Martinez E."/>
            <person name="Henn M.R."/>
            <person name="Talla E."/>
            <person name="Lopez-Garcia P."/>
        </authorList>
    </citation>
    <scope>NUCLEOTIDE SEQUENCE</scope>
</reference>
<dbReference type="InterPro" id="IPR000192">
    <property type="entry name" value="Aminotrans_V_dom"/>
</dbReference>
<dbReference type="InterPro" id="IPR015424">
    <property type="entry name" value="PyrdxlP-dep_Trfase"/>
</dbReference>
<dbReference type="Gene3D" id="6.20.440.10">
    <property type="match status" value="1"/>
</dbReference>
<dbReference type="EMBL" id="EU686635">
    <property type="protein sequence ID" value="ACF09893.1"/>
    <property type="molecule type" value="Genomic_DNA"/>
</dbReference>
<dbReference type="NCBIfam" id="NF003346">
    <property type="entry name" value="PRK04366.1"/>
    <property type="match status" value="1"/>
</dbReference>
<evidence type="ECO:0000256" key="2">
    <source>
        <dbReference type="ARBA" id="ARBA00022898"/>
    </source>
</evidence>
<dbReference type="Gene3D" id="3.40.640.10">
    <property type="entry name" value="Type I PLP-dependent aspartate aminotransferase-like (Major domain)"/>
    <property type="match status" value="1"/>
</dbReference>
<dbReference type="GO" id="GO:0005829">
    <property type="term" value="C:cytosol"/>
    <property type="evidence" value="ECO:0007669"/>
    <property type="project" value="TreeGrafter"/>
</dbReference>
<proteinExistence type="predicted"/>
<protein>
    <recommendedName>
        <fullName evidence="1">glycine dehydrogenase (aminomethyl-transferring)</fullName>
        <ecNumber evidence="1">1.4.4.2</ecNumber>
    </recommendedName>
</protein>
<dbReference type="PANTHER" id="PTHR11773:SF1">
    <property type="entry name" value="GLYCINE DEHYDROGENASE (DECARBOXYLATING), MITOCHONDRIAL"/>
    <property type="match status" value="1"/>
</dbReference>
<comment type="catalytic activity">
    <reaction evidence="4">
        <text>N(6)-[(R)-lipoyl]-L-lysyl-[glycine-cleavage complex H protein] + glycine + H(+) = N(6)-[(R)-S(8)-aminomethyldihydrolipoyl]-L-lysyl-[glycine-cleavage complex H protein] + CO2</text>
        <dbReference type="Rhea" id="RHEA:24304"/>
        <dbReference type="Rhea" id="RHEA-COMP:10494"/>
        <dbReference type="Rhea" id="RHEA-COMP:10495"/>
        <dbReference type="ChEBI" id="CHEBI:15378"/>
        <dbReference type="ChEBI" id="CHEBI:16526"/>
        <dbReference type="ChEBI" id="CHEBI:57305"/>
        <dbReference type="ChEBI" id="CHEBI:83099"/>
        <dbReference type="ChEBI" id="CHEBI:83143"/>
        <dbReference type="EC" id="1.4.4.2"/>
    </reaction>
</comment>
<evidence type="ECO:0000313" key="7">
    <source>
        <dbReference type="EMBL" id="ACF09893.1"/>
    </source>
</evidence>
<feature type="domain" description="Glycine dehydrogenase C-terminal" evidence="6">
    <location>
        <begin position="359"/>
        <end position="457"/>
    </location>
</feature>
<dbReference type="FunFam" id="3.40.640.10:FF:000224">
    <property type="entry name" value="Probable glycine dehydrogenase (decarboxylating) subunit 2"/>
    <property type="match status" value="1"/>
</dbReference>
<keyword evidence="3 7" id="KW-0560">Oxidoreductase</keyword>
<dbReference type="Pfam" id="PF21478">
    <property type="entry name" value="GcvP2_C"/>
    <property type="match status" value="1"/>
</dbReference>
<accession>B3V6G9</accession>
<dbReference type="GO" id="GO:0005960">
    <property type="term" value="C:glycine cleavage complex"/>
    <property type="evidence" value="ECO:0007669"/>
    <property type="project" value="TreeGrafter"/>
</dbReference>
<dbReference type="SUPFAM" id="SSF53383">
    <property type="entry name" value="PLP-dependent transferases"/>
    <property type="match status" value="1"/>
</dbReference>
<keyword evidence="2" id="KW-0663">Pyridoxal phosphate</keyword>
<dbReference type="GO" id="GO:0030170">
    <property type="term" value="F:pyridoxal phosphate binding"/>
    <property type="evidence" value="ECO:0007669"/>
    <property type="project" value="TreeGrafter"/>
</dbReference>
<name>B3V6G9_9ARCH</name>
<dbReference type="GO" id="GO:0004375">
    <property type="term" value="F:glycine dehydrogenase (decarboxylating) activity"/>
    <property type="evidence" value="ECO:0007669"/>
    <property type="project" value="UniProtKB-EC"/>
</dbReference>
<sequence>MFNQAYWNEPLLKDLSKSGRYGYAPRINDKISSDIGKIDEIIPTKLRRSNLSLPKISQPQLVRHFTRLSQMNFSIDLGIYPLGSCTMKHNPKLNERLASDSRLKCLHPYQPLSSSQGILKLLYDLSNVLGEVTGLPSVSLSPAAGAHGEFVGVLIIKSWIKEKNESETRTEMLVPDSAHGTNPATASLAGFKVVKVPSDNNGLVDVDSVKRLSSDKTAGLMLTNPNTLGLFEKNIEEISNIVHEAGGLMYYDGANMNALLGKARPGDMGFDIAHLNLHKTFTTPHGGGGPGAGPVCVSNSLSDFLPSPMIVNNDGNYSLNYNIPKTIGRVKAFYGNLAILFRAYSYICLMGSDGLNEVSSQAVLAANYLLSKLNPKYVSLDHIGTSRVMHEFVISLDKIKSGTSRPALEIGKALLDYGVHSPTVYFPLTVNEGMMIEPTETESKEDLDQYANHLNSLFDIATTSPDSLSSKPQKTSIGRLDEANASRVSTMKLNWSQSSSL</sequence>
<evidence type="ECO:0000256" key="3">
    <source>
        <dbReference type="ARBA" id="ARBA00023002"/>
    </source>
</evidence>
<dbReference type="PANTHER" id="PTHR11773">
    <property type="entry name" value="GLYCINE DEHYDROGENASE, DECARBOXYLATING"/>
    <property type="match status" value="1"/>
</dbReference>
<dbReference type="InterPro" id="IPR015421">
    <property type="entry name" value="PyrdxlP-dep_Trfase_major"/>
</dbReference>
<dbReference type="GO" id="GO:0016594">
    <property type="term" value="F:glycine binding"/>
    <property type="evidence" value="ECO:0007669"/>
    <property type="project" value="TreeGrafter"/>
</dbReference>
<evidence type="ECO:0000259" key="5">
    <source>
        <dbReference type="Pfam" id="PF00266"/>
    </source>
</evidence>
<evidence type="ECO:0000256" key="4">
    <source>
        <dbReference type="ARBA" id="ARBA00049026"/>
    </source>
</evidence>
<dbReference type="InterPro" id="IPR020581">
    <property type="entry name" value="GDC_P"/>
</dbReference>
<reference evidence="7" key="2">
    <citation type="submission" date="2008-05" db="EMBL/GenBank/DDBJ databases">
        <authorList>
            <person name="Martin-Cuadrado A.-B."/>
            <person name="Rodriguez-Valera F."/>
            <person name="Moreira D."/>
            <person name="Alba J.-C."/>
            <person name="Ivars-Martinez E."/>
            <person name="Henn M.R."/>
            <person name="Talla E."/>
            <person name="Lopez-Garcia P."/>
        </authorList>
    </citation>
    <scope>NUCLEOTIDE SEQUENCE</scope>
</reference>
<dbReference type="InterPro" id="IPR049316">
    <property type="entry name" value="GDC-P_C"/>
</dbReference>
<dbReference type="AlphaFoldDB" id="B3V6G9"/>
<organism evidence="7">
    <name type="scientific">uncultured marine crenarchaeote AD1000-23-H12</name>
    <dbReference type="NCBI Taxonomy" id="526638"/>
    <lineage>
        <taxon>Archaea</taxon>
        <taxon>Nitrososphaerota</taxon>
        <taxon>Nitrososphaeria</taxon>
        <taxon>Nitrosopumilales</taxon>
        <taxon>environmental samples</taxon>
    </lineage>
</organism>
<dbReference type="Gene3D" id="3.90.1150.10">
    <property type="entry name" value="Aspartate Aminotransferase, domain 1"/>
    <property type="match status" value="1"/>
</dbReference>
<dbReference type="EC" id="1.4.4.2" evidence="1"/>